<evidence type="ECO:0000313" key="2">
    <source>
        <dbReference type="EMBL" id="KAF0929314.1"/>
    </source>
</evidence>
<gene>
    <name evidence="2" type="ORF">E2562_019897</name>
</gene>
<name>A0A6G1EXF6_9ORYZ</name>
<reference evidence="2 3" key="1">
    <citation type="submission" date="2019-11" db="EMBL/GenBank/DDBJ databases">
        <title>Whole genome sequence of Oryza granulata.</title>
        <authorList>
            <person name="Li W."/>
        </authorList>
    </citation>
    <scope>NUCLEOTIDE SEQUENCE [LARGE SCALE GENOMIC DNA]</scope>
    <source>
        <strain evidence="3">cv. Menghai</strain>
        <tissue evidence="2">Leaf</tissue>
    </source>
</reference>
<feature type="region of interest" description="Disordered" evidence="1">
    <location>
        <begin position="1"/>
        <end position="86"/>
    </location>
</feature>
<evidence type="ECO:0008006" key="4">
    <source>
        <dbReference type="Google" id="ProtNLM"/>
    </source>
</evidence>
<dbReference type="Proteomes" id="UP000479710">
    <property type="component" value="Unassembled WGS sequence"/>
</dbReference>
<organism evidence="2 3">
    <name type="scientific">Oryza meyeriana var. granulata</name>
    <dbReference type="NCBI Taxonomy" id="110450"/>
    <lineage>
        <taxon>Eukaryota</taxon>
        <taxon>Viridiplantae</taxon>
        <taxon>Streptophyta</taxon>
        <taxon>Embryophyta</taxon>
        <taxon>Tracheophyta</taxon>
        <taxon>Spermatophyta</taxon>
        <taxon>Magnoliopsida</taxon>
        <taxon>Liliopsida</taxon>
        <taxon>Poales</taxon>
        <taxon>Poaceae</taxon>
        <taxon>BOP clade</taxon>
        <taxon>Oryzoideae</taxon>
        <taxon>Oryzeae</taxon>
        <taxon>Oryzinae</taxon>
        <taxon>Oryza</taxon>
        <taxon>Oryza meyeriana</taxon>
    </lineage>
</organism>
<dbReference type="AlphaFoldDB" id="A0A6G1EXF6"/>
<proteinExistence type="predicted"/>
<keyword evidence="3" id="KW-1185">Reference proteome</keyword>
<protein>
    <recommendedName>
        <fullName evidence="4">DUF834 domain-containing protein</fullName>
    </recommendedName>
</protein>
<sequence length="86" mass="9305">MMLTRRSDETTANQRWQGTAHWRGEGADGAPGVDEDNDADDNQQGGGERMKAPVGLWLTWDGTDDDADSGSRPSRGGRRWNGGDTA</sequence>
<evidence type="ECO:0000256" key="1">
    <source>
        <dbReference type="SAM" id="MobiDB-lite"/>
    </source>
</evidence>
<accession>A0A6G1EXF6</accession>
<comment type="caution">
    <text evidence="2">The sequence shown here is derived from an EMBL/GenBank/DDBJ whole genome shotgun (WGS) entry which is preliminary data.</text>
</comment>
<evidence type="ECO:0000313" key="3">
    <source>
        <dbReference type="Proteomes" id="UP000479710"/>
    </source>
</evidence>
<dbReference type="EMBL" id="SPHZ02000002">
    <property type="protein sequence ID" value="KAF0929314.1"/>
    <property type="molecule type" value="Genomic_DNA"/>
</dbReference>